<keyword evidence="2" id="KW-1133">Transmembrane helix</keyword>
<dbReference type="Proteomes" id="UP001301350">
    <property type="component" value="Unassembled WGS sequence"/>
</dbReference>
<keyword evidence="2" id="KW-0812">Transmembrane</keyword>
<dbReference type="AlphaFoldDB" id="A0AAV9J226"/>
<feature type="transmembrane region" description="Helical" evidence="2">
    <location>
        <begin position="136"/>
        <end position="155"/>
    </location>
</feature>
<gene>
    <name evidence="3" type="ORF">CDCA_CDCA17G4415</name>
</gene>
<reference evidence="3 4" key="1">
    <citation type="submission" date="2022-07" db="EMBL/GenBank/DDBJ databases">
        <title>Genome-wide signatures of adaptation to extreme environments.</title>
        <authorList>
            <person name="Cho C.H."/>
            <person name="Yoon H.S."/>
        </authorList>
    </citation>
    <scope>NUCLEOTIDE SEQUENCE [LARGE SCALE GENOMIC DNA]</scope>
    <source>
        <strain evidence="3 4">DBV 063 E5</strain>
    </source>
</reference>
<protein>
    <submittedName>
        <fullName evidence="3">Uncharacterized protein</fullName>
    </submittedName>
</protein>
<evidence type="ECO:0000313" key="4">
    <source>
        <dbReference type="Proteomes" id="UP001301350"/>
    </source>
</evidence>
<feature type="compositionally biased region" description="Polar residues" evidence="1">
    <location>
        <begin position="7"/>
        <end position="23"/>
    </location>
</feature>
<keyword evidence="2" id="KW-0472">Membrane</keyword>
<feature type="transmembrane region" description="Helical" evidence="2">
    <location>
        <begin position="245"/>
        <end position="271"/>
    </location>
</feature>
<accession>A0AAV9J226</accession>
<evidence type="ECO:0000256" key="1">
    <source>
        <dbReference type="SAM" id="MobiDB-lite"/>
    </source>
</evidence>
<evidence type="ECO:0000313" key="3">
    <source>
        <dbReference type="EMBL" id="KAK4538390.1"/>
    </source>
</evidence>
<proteinExistence type="predicted"/>
<feature type="region of interest" description="Disordered" evidence="1">
    <location>
        <begin position="304"/>
        <end position="327"/>
    </location>
</feature>
<keyword evidence="4" id="KW-1185">Reference proteome</keyword>
<dbReference type="EMBL" id="JANCYW010000017">
    <property type="protein sequence ID" value="KAK4538390.1"/>
    <property type="molecule type" value="Genomic_DNA"/>
</dbReference>
<sequence>MNAVDVPSTSKAPVTDESTSSTPEVGRVSKAPLDRHLARRYAQAAMKSRVPQVRGSAWPSETEESEGDYYGSQPAERDDESDIEVRGAPASEGSSDFDEAATDSQEVPLRSQGAYAHRIPVKPSPWRQVLHTSWRVALLFTFASCLLSAASAILLGVAHTRWEPGPQYVWGRGSILAWVAFAGSGVAGWCLTWASWMLACAHPPSGWRPMTVLAGMALACALVTADLFEGLFLCSRHGTGGFPLATAWTLTVAVLAGVQLLALLLGVWGLLHGEDSLRVQYECTSSGTEYESDAADDGKHFSIGSSASHTGSIRHRESAGPYRPDVL</sequence>
<organism evidence="3 4">
    <name type="scientific">Cyanidium caldarium</name>
    <name type="common">Red alga</name>
    <dbReference type="NCBI Taxonomy" id="2771"/>
    <lineage>
        <taxon>Eukaryota</taxon>
        <taxon>Rhodophyta</taxon>
        <taxon>Bangiophyceae</taxon>
        <taxon>Cyanidiales</taxon>
        <taxon>Cyanidiaceae</taxon>
        <taxon>Cyanidium</taxon>
    </lineage>
</organism>
<feature type="transmembrane region" description="Helical" evidence="2">
    <location>
        <begin position="211"/>
        <end position="233"/>
    </location>
</feature>
<comment type="caution">
    <text evidence="3">The sequence shown here is derived from an EMBL/GenBank/DDBJ whole genome shotgun (WGS) entry which is preliminary data.</text>
</comment>
<name>A0AAV9J226_CYACA</name>
<feature type="transmembrane region" description="Helical" evidence="2">
    <location>
        <begin position="175"/>
        <end position="199"/>
    </location>
</feature>
<feature type="region of interest" description="Disordered" evidence="1">
    <location>
        <begin position="1"/>
        <end position="109"/>
    </location>
</feature>
<evidence type="ECO:0000256" key="2">
    <source>
        <dbReference type="SAM" id="Phobius"/>
    </source>
</evidence>